<gene>
    <name evidence="1" type="ORF">GcC1_115023</name>
</gene>
<dbReference type="EMBL" id="MCBR01011573">
    <property type="protein sequence ID" value="RKF65815.1"/>
    <property type="molecule type" value="Genomic_DNA"/>
</dbReference>
<proteinExistence type="predicted"/>
<comment type="caution">
    <text evidence="1">The sequence shown here is derived from an EMBL/GenBank/DDBJ whole genome shotgun (WGS) entry which is preliminary data.</text>
</comment>
<name>A0A420I828_9PEZI</name>
<protein>
    <submittedName>
        <fullName evidence="1">Uncharacterized protein</fullName>
    </submittedName>
</protein>
<reference evidence="1 2" key="1">
    <citation type="journal article" date="2018" name="BMC Genomics">
        <title>Comparative genome analyses reveal sequence features reflecting distinct modes of host-adaptation between dicot and monocot powdery mildew.</title>
        <authorList>
            <person name="Wu Y."/>
            <person name="Ma X."/>
            <person name="Pan Z."/>
            <person name="Kale S.D."/>
            <person name="Song Y."/>
            <person name="King H."/>
            <person name="Zhang Q."/>
            <person name="Presley C."/>
            <person name="Deng X."/>
            <person name="Wei C.I."/>
            <person name="Xiao S."/>
        </authorList>
    </citation>
    <scope>NUCLEOTIDE SEQUENCE [LARGE SCALE GENOMIC DNA]</scope>
    <source>
        <strain evidence="1">UCSC1</strain>
    </source>
</reference>
<evidence type="ECO:0000313" key="1">
    <source>
        <dbReference type="EMBL" id="RKF65815.1"/>
    </source>
</evidence>
<sequence length="235" mass="27144">MNKHDELATLFRQQLSLRSPENIRCDSSDHEDPKMEEKIIYSISQHYHHSAHTPLILFSTTVEPMNEKCTADLDSREKALNPSLYEEKEMGSIGIVSNKQERQSNEVDHSLRDYQGIIPSQDCFLTKPQLIGDLQNRIPNECQKNEFSIPISNEDHDMDADMDADMVVDTMPLNRNNYWEGVPLWNLYSNHNIANGKFEKLAGSQYYIGTFLARNQGYCYATDPVYNKAPIEFQY</sequence>
<accession>A0A420I828</accession>
<dbReference type="OrthoDB" id="5357075at2759"/>
<evidence type="ECO:0000313" key="2">
    <source>
        <dbReference type="Proteomes" id="UP000285405"/>
    </source>
</evidence>
<dbReference type="AlphaFoldDB" id="A0A420I828"/>
<dbReference type="Proteomes" id="UP000285405">
    <property type="component" value="Unassembled WGS sequence"/>
</dbReference>
<organism evidence="1 2">
    <name type="scientific">Golovinomyces cichoracearum</name>
    <dbReference type="NCBI Taxonomy" id="62708"/>
    <lineage>
        <taxon>Eukaryota</taxon>
        <taxon>Fungi</taxon>
        <taxon>Dikarya</taxon>
        <taxon>Ascomycota</taxon>
        <taxon>Pezizomycotina</taxon>
        <taxon>Leotiomycetes</taxon>
        <taxon>Erysiphales</taxon>
        <taxon>Erysiphaceae</taxon>
        <taxon>Golovinomyces</taxon>
    </lineage>
</organism>